<dbReference type="AlphaFoldDB" id="A0A2P2BU98"/>
<dbReference type="Pfam" id="PF12670">
    <property type="entry name" value="DUF3792"/>
    <property type="match status" value="1"/>
</dbReference>
<dbReference type="EMBL" id="LN650648">
    <property type="protein sequence ID" value="CEI73937.1"/>
    <property type="molecule type" value="Genomic_DNA"/>
</dbReference>
<dbReference type="Proteomes" id="UP000245695">
    <property type="component" value="Chromosome 1"/>
</dbReference>
<feature type="transmembrane region" description="Helical" evidence="1">
    <location>
        <begin position="38"/>
        <end position="59"/>
    </location>
</feature>
<evidence type="ECO:0008006" key="4">
    <source>
        <dbReference type="Google" id="ProtNLM"/>
    </source>
</evidence>
<proteinExistence type="predicted"/>
<feature type="transmembrane region" description="Helical" evidence="1">
    <location>
        <begin position="99"/>
        <end position="119"/>
    </location>
</feature>
<dbReference type="NCBIfam" id="TIGR04086">
    <property type="entry name" value="TIGR04086_membr"/>
    <property type="match status" value="1"/>
</dbReference>
<accession>A0A2P2BU98</accession>
<evidence type="ECO:0000313" key="2">
    <source>
        <dbReference type="EMBL" id="CEI73937.1"/>
    </source>
</evidence>
<keyword evidence="1" id="KW-1133">Transmembrane helix</keyword>
<evidence type="ECO:0000256" key="1">
    <source>
        <dbReference type="SAM" id="Phobius"/>
    </source>
</evidence>
<dbReference type="KEGG" id="rhom:FRIFI_2412"/>
<dbReference type="RefSeq" id="WP_092923764.1">
    <property type="nucleotide sequence ID" value="NZ_FJTZ01000012.1"/>
</dbReference>
<evidence type="ECO:0000313" key="3">
    <source>
        <dbReference type="Proteomes" id="UP000245695"/>
    </source>
</evidence>
<reference evidence="2 3" key="1">
    <citation type="submission" date="2014-09" db="EMBL/GenBank/DDBJ databases">
        <authorList>
            <person name="Hornung B.V."/>
        </authorList>
    </citation>
    <scope>NUCLEOTIDE SEQUENCE [LARGE SCALE GENOMIC DNA]</scope>
    <source>
        <strain evidence="2 3">FRIFI</strain>
    </source>
</reference>
<sequence length="120" mass="12900">MEKTNHILKGLGYAYILTLATLLIYNLILTFTDMSGSSIAMASSVITTASSAFGGFYATKHIKEKGLIYGLLVGLVYIVFLILLVCLAKDQFMFDMGMLYKALLVSLSGGIGGVLGVNFK</sequence>
<feature type="transmembrane region" description="Helical" evidence="1">
    <location>
        <begin position="12"/>
        <end position="32"/>
    </location>
</feature>
<keyword evidence="3" id="KW-1185">Reference proteome</keyword>
<name>A0A2P2BU98_9FIRM</name>
<feature type="transmembrane region" description="Helical" evidence="1">
    <location>
        <begin position="66"/>
        <end position="87"/>
    </location>
</feature>
<keyword evidence="1" id="KW-0472">Membrane</keyword>
<gene>
    <name evidence="2" type="ORF">FRIFI_2412</name>
</gene>
<protein>
    <recommendedName>
        <fullName evidence="4">TIGR04086 family membrane protein</fullName>
    </recommendedName>
</protein>
<dbReference type="InterPro" id="IPR023804">
    <property type="entry name" value="DUF3792_TM"/>
</dbReference>
<keyword evidence="1" id="KW-0812">Transmembrane</keyword>
<organism evidence="2 3">
    <name type="scientific">Romboutsia hominis</name>
    <dbReference type="NCBI Taxonomy" id="1507512"/>
    <lineage>
        <taxon>Bacteria</taxon>
        <taxon>Bacillati</taxon>
        <taxon>Bacillota</taxon>
        <taxon>Clostridia</taxon>
        <taxon>Peptostreptococcales</taxon>
        <taxon>Peptostreptococcaceae</taxon>
        <taxon>Romboutsia</taxon>
    </lineage>
</organism>